<evidence type="ECO:0000313" key="2">
    <source>
        <dbReference type="Proteomes" id="UP000249524"/>
    </source>
</evidence>
<evidence type="ECO:0008006" key="3">
    <source>
        <dbReference type="Google" id="ProtNLM"/>
    </source>
</evidence>
<protein>
    <recommendedName>
        <fullName evidence="3">Transcriptional regulator</fullName>
    </recommendedName>
</protein>
<dbReference type="OrthoDB" id="8453752at2"/>
<dbReference type="EMBL" id="QFYS01000006">
    <property type="protein sequence ID" value="RAK64402.1"/>
    <property type="molecule type" value="Genomic_DNA"/>
</dbReference>
<accession>A0A328BAR4</accession>
<gene>
    <name evidence="1" type="ORF">DJ019_14670</name>
</gene>
<reference evidence="1 2" key="1">
    <citation type="submission" date="2018-05" db="EMBL/GenBank/DDBJ databases">
        <authorList>
            <person name="Lanie J.A."/>
            <person name="Ng W.-L."/>
            <person name="Kazmierczak K.M."/>
            <person name="Andrzejewski T.M."/>
            <person name="Davidsen T.M."/>
            <person name="Wayne K.J."/>
            <person name="Tettelin H."/>
            <person name="Glass J.I."/>
            <person name="Rusch D."/>
            <person name="Podicherti R."/>
            <person name="Tsui H.-C.T."/>
            <person name="Winkler M.E."/>
        </authorList>
    </citation>
    <scope>NUCLEOTIDE SEQUENCE [LARGE SCALE GENOMIC DNA]</scope>
    <source>
        <strain evidence="1 2">BUT-10</strain>
    </source>
</reference>
<evidence type="ECO:0000313" key="1">
    <source>
        <dbReference type="EMBL" id="RAK64402.1"/>
    </source>
</evidence>
<comment type="caution">
    <text evidence="1">The sequence shown here is derived from an EMBL/GenBank/DDBJ whole genome shotgun (WGS) entry which is preliminary data.</text>
</comment>
<organism evidence="1 2">
    <name type="scientific">Phenylobacterium kunshanense</name>
    <dbReference type="NCBI Taxonomy" id="1445034"/>
    <lineage>
        <taxon>Bacteria</taxon>
        <taxon>Pseudomonadati</taxon>
        <taxon>Pseudomonadota</taxon>
        <taxon>Alphaproteobacteria</taxon>
        <taxon>Caulobacterales</taxon>
        <taxon>Caulobacteraceae</taxon>
        <taxon>Phenylobacterium</taxon>
    </lineage>
</organism>
<keyword evidence="2" id="KW-1185">Reference proteome</keyword>
<dbReference type="Proteomes" id="UP000249524">
    <property type="component" value="Unassembled WGS sequence"/>
</dbReference>
<proteinExistence type="predicted"/>
<name>A0A328BAR4_9CAUL</name>
<sequence length="107" mass="11867">MRSVWAVELLLVLRRDADRAWSPEQLVAELRASINLVQDNLAAFERSGLAISGEGAWRYAPASPVIDALAARLEAAYRERPVTIINLIARPDPVQGLADAFKWRGDK</sequence>
<dbReference type="AlphaFoldDB" id="A0A328BAR4"/>